<dbReference type="AlphaFoldDB" id="A0A1A9WL97"/>
<dbReference type="Proteomes" id="UP000091820">
    <property type="component" value="Unassembled WGS sequence"/>
</dbReference>
<evidence type="ECO:0000313" key="3">
    <source>
        <dbReference type="Proteomes" id="UP000091820"/>
    </source>
</evidence>
<sequence>MSLHYQRDTLIGFILLIYSLVACSTVLAVEAIECPVTKLIFNRNKHINILLSNRQEGTANNLSGSRRSMRRLMNNYEKVTSFAFTSYCPLGLEDVIDETIHCNKYFTKLCKYIQHIIIINGSTNCKHTAVK</sequence>
<dbReference type="EnsemblMetazoa" id="GBRI023699-RA">
    <property type="protein sequence ID" value="GBRI023699-PA"/>
    <property type="gene ID" value="GBRI023699"/>
</dbReference>
<feature type="signal peptide" evidence="1">
    <location>
        <begin position="1"/>
        <end position="31"/>
    </location>
</feature>
<proteinExistence type="predicted"/>
<feature type="chain" id="PRO_5008400439" evidence="1">
    <location>
        <begin position="32"/>
        <end position="131"/>
    </location>
</feature>
<keyword evidence="1" id="KW-0732">Signal</keyword>
<evidence type="ECO:0000313" key="2">
    <source>
        <dbReference type="EnsemblMetazoa" id="GBRI023699-PA"/>
    </source>
</evidence>
<keyword evidence="3" id="KW-1185">Reference proteome</keyword>
<evidence type="ECO:0000256" key="1">
    <source>
        <dbReference type="SAM" id="SignalP"/>
    </source>
</evidence>
<accession>A0A1A9WL97</accession>
<protein>
    <submittedName>
        <fullName evidence="2">Uncharacterized protein</fullName>
    </submittedName>
</protein>
<reference evidence="3" key="1">
    <citation type="submission" date="2014-03" db="EMBL/GenBank/DDBJ databases">
        <authorList>
            <person name="Aksoy S."/>
            <person name="Warren W."/>
            <person name="Wilson R.K."/>
        </authorList>
    </citation>
    <scope>NUCLEOTIDE SEQUENCE [LARGE SCALE GENOMIC DNA]</scope>
    <source>
        <strain evidence="3">IAEA</strain>
    </source>
</reference>
<name>A0A1A9WL97_9MUSC</name>
<dbReference type="VEuPathDB" id="VectorBase:GBRI023699"/>
<reference evidence="2" key="2">
    <citation type="submission" date="2020-05" db="UniProtKB">
        <authorList>
            <consortium name="EnsemblMetazoa"/>
        </authorList>
    </citation>
    <scope>IDENTIFICATION</scope>
    <source>
        <strain evidence="2">IAEA</strain>
    </source>
</reference>
<dbReference type="PROSITE" id="PS51257">
    <property type="entry name" value="PROKAR_LIPOPROTEIN"/>
    <property type="match status" value="1"/>
</dbReference>
<organism evidence="2 3">
    <name type="scientific">Glossina brevipalpis</name>
    <dbReference type="NCBI Taxonomy" id="37001"/>
    <lineage>
        <taxon>Eukaryota</taxon>
        <taxon>Metazoa</taxon>
        <taxon>Ecdysozoa</taxon>
        <taxon>Arthropoda</taxon>
        <taxon>Hexapoda</taxon>
        <taxon>Insecta</taxon>
        <taxon>Pterygota</taxon>
        <taxon>Neoptera</taxon>
        <taxon>Endopterygota</taxon>
        <taxon>Diptera</taxon>
        <taxon>Brachycera</taxon>
        <taxon>Muscomorpha</taxon>
        <taxon>Hippoboscoidea</taxon>
        <taxon>Glossinidae</taxon>
        <taxon>Glossina</taxon>
    </lineage>
</organism>